<evidence type="ECO:0000256" key="3">
    <source>
        <dbReference type="SAM" id="Phobius"/>
    </source>
</evidence>
<name>A0A5C3R2I0_9AGAR</name>
<feature type="region of interest" description="Disordered" evidence="2">
    <location>
        <begin position="389"/>
        <end position="413"/>
    </location>
</feature>
<evidence type="ECO:0000256" key="1">
    <source>
        <dbReference type="ARBA" id="ARBA00023186"/>
    </source>
</evidence>
<dbReference type="OrthoDB" id="10250354at2759"/>
<dbReference type="AlphaFoldDB" id="A0A5C3R2I0"/>
<dbReference type="STRING" id="1884261.A0A5C3R2I0"/>
<organism evidence="5 6">
    <name type="scientific">Pterulicium gracile</name>
    <dbReference type="NCBI Taxonomy" id="1884261"/>
    <lineage>
        <taxon>Eukaryota</taxon>
        <taxon>Fungi</taxon>
        <taxon>Dikarya</taxon>
        <taxon>Basidiomycota</taxon>
        <taxon>Agaricomycotina</taxon>
        <taxon>Agaricomycetes</taxon>
        <taxon>Agaricomycetidae</taxon>
        <taxon>Agaricales</taxon>
        <taxon>Pleurotineae</taxon>
        <taxon>Pterulaceae</taxon>
        <taxon>Pterulicium</taxon>
    </lineage>
</organism>
<dbReference type="PROSITE" id="PS50076">
    <property type="entry name" value="DNAJ_2"/>
    <property type="match status" value="1"/>
</dbReference>
<dbReference type="GO" id="GO:0051787">
    <property type="term" value="F:misfolded protein binding"/>
    <property type="evidence" value="ECO:0007669"/>
    <property type="project" value="TreeGrafter"/>
</dbReference>
<dbReference type="InterPro" id="IPR001623">
    <property type="entry name" value="DnaJ_domain"/>
</dbReference>
<sequence length="430" mass="48003">MSSFLISLGGWCILPDLLTNRLLSFQPYKNAISRVSHPRNHHRYTFGIIILSYLLYTLVTSINGIEPNFYQVLSVTPGVDETGLRTAFRRMSLVFHPDRMKDTNGGGEMFMHMRNMYEALKDPAKRFAYDRFGPDVLECTTCSTPRDYITYGFKQSIGFHVVSFVSLVFFSTVGARSPVSFWRYLLFALGLMCELSVILAPFPFSQASLDTLSIQAVTSTVWSSPESLKTLITPQLTRPPLSALPLTVLAFLFPSRVPYQHVKFIHQLSVFLSMALTRVAPILMPPPLADEYVAMERGKLLMSLVQAMEQETRGVINYTFRMIQKPQSTGDGLDAETLSLLKSSMEDVLVEDALARDVPDAWREAREQAEKDVLANYVAGRYTRGIRHTLQTTPGGLPSPRPSPPPSGTLHAKPGFVRARSVSCSAAFNA</sequence>
<dbReference type="GO" id="GO:0051087">
    <property type="term" value="F:protein-folding chaperone binding"/>
    <property type="evidence" value="ECO:0007669"/>
    <property type="project" value="TreeGrafter"/>
</dbReference>
<dbReference type="SUPFAM" id="SSF46565">
    <property type="entry name" value="Chaperone J-domain"/>
    <property type="match status" value="1"/>
</dbReference>
<dbReference type="GO" id="GO:0036503">
    <property type="term" value="P:ERAD pathway"/>
    <property type="evidence" value="ECO:0007669"/>
    <property type="project" value="TreeGrafter"/>
</dbReference>
<feature type="compositionally biased region" description="Pro residues" evidence="2">
    <location>
        <begin position="397"/>
        <end position="407"/>
    </location>
</feature>
<reference evidence="5 6" key="1">
    <citation type="journal article" date="2019" name="Nat. Ecol. Evol.">
        <title>Megaphylogeny resolves global patterns of mushroom evolution.</title>
        <authorList>
            <person name="Varga T."/>
            <person name="Krizsan K."/>
            <person name="Foldi C."/>
            <person name="Dima B."/>
            <person name="Sanchez-Garcia M."/>
            <person name="Sanchez-Ramirez S."/>
            <person name="Szollosi G.J."/>
            <person name="Szarkandi J.G."/>
            <person name="Papp V."/>
            <person name="Albert L."/>
            <person name="Andreopoulos W."/>
            <person name="Angelini C."/>
            <person name="Antonin V."/>
            <person name="Barry K.W."/>
            <person name="Bougher N.L."/>
            <person name="Buchanan P."/>
            <person name="Buyck B."/>
            <person name="Bense V."/>
            <person name="Catcheside P."/>
            <person name="Chovatia M."/>
            <person name="Cooper J."/>
            <person name="Damon W."/>
            <person name="Desjardin D."/>
            <person name="Finy P."/>
            <person name="Geml J."/>
            <person name="Haridas S."/>
            <person name="Hughes K."/>
            <person name="Justo A."/>
            <person name="Karasinski D."/>
            <person name="Kautmanova I."/>
            <person name="Kiss B."/>
            <person name="Kocsube S."/>
            <person name="Kotiranta H."/>
            <person name="LaButti K.M."/>
            <person name="Lechner B.E."/>
            <person name="Liimatainen K."/>
            <person name="Lipzen A."/>
            <person name="Lukacs Z."/>
            <person name="Mihaltcheva S."/>
            <person name="Morgado L.N."/>
            <person name="Niskanen T."/>
            <person name="Noordeloos M.E."/>
            <person name="Ohm R.A."/>
            <person name="Ortiz-Santana B."/>
            <person name="Ovrebo C."/>
            <person name="Racz N."/>
            <person name="Riley R."/>
            <person name="Savchenko A."/>
            <person name="Shiryaev A."/>
            <person name="Soop K."/>
            <person name="Spirin V."/>
            <person name="Szebenyi C."/>
            <person name="Tomsovsky M."/>
            <person name="Tulloss R.E."/>
            <person name="Uehling J."/>
            <person name="Grigoriev I.V."/>
            <person name="Vagvolgyi C."/>
            <person name="Papp T."/>
            <person name="Martin F.M."/>
            <person name="Miettinen O."/>
            <person name="Hibbett D.S."/>
            <person name="Nagy L.G."/>
        </authorList>
    </citation>
    <scope>NUCLEOTIDE SEQUENCE [LARGE SCALE GENOMIC DNA]</scope>
    <source>
        <strain evidence="5 6">CBS 309.79</strain>
    </source>
</reference>
<feature type="transmembrane region" description="Helical" evidence="3">
    <location>
        <begin position="6"/>
        <end position="23"/>
    </location>
</feature>
<proteinExistence type="predicted"/>
<dbReference type="EMBL" id="ML178814">
    <property type="protein sequence ID" value="TFL07370.1"/>
    <property type="molecule type" value="Genomic_DNA"/>
</dbReference>
<dbReference type="PANTHER" id="PTHR44360">
    <property type="entry name" value="DNAJ HOMOLOG SUBFAMILY B MEMBER 9"/>
    <property type="match status" value="1"/>
</dbReference>
<keyword evidence="3" id="KW-1133">Transmembrane helix</keyword>
<evidence type="ECO:0000259" key="4">
    <source>
        <dbReference type="PROSITE" id="PS50076"/>
    </source>
</evidence>
<protein>
    <recommendedName>
        <fullName evidence="4">J domain-containing protein</fullName>
    </recommendedName>
</protein>
<evidence type="ECO:0000313" key="5">
    <source>
        <dbReference type="EMBL" id="TFL07370.1"/>
    </source>
</evidence>
<dbReference type="Proteomes" id="UP000305067">
    <property type="component" value="Unassembled WGS sequence"/>
</dbReference>
<dbReference type="CDD" id="cd06257">
    <property type="entry name" value="DnaJ"/>
    <property type="match status" value="1"/>
</dbReference>
<keyword evidence="1" id="KW-0143">Chaperone</keyword>
<dbReference type="InterPro" id="IPR036869">
    <property type="entry name" value="J_dom_sf"/>
</dbReference>
<dbReference type="Pfam" id="PF00226">
    <property type="entry name" value="DnaJ"/>
    <property type="match status" value="1"/>
</dbReference>
<feature type="transmembrane region" description="Helical" evidence="3">
    <location>
        <begin position="182"/>
        <end position="204"/>
    </location>
</feature>
<keyword evidence="3" id="KW-0812">Transmembrane</keyword>
<feature type="transmembrane region" description="Helical" evidence="3">
    <location>
        <begin position="44"/>
        <end position="65"/>
    </location>
</feature>
<feature type="transmembrane region" description="Helical" evidence="3">
    <location>
        <begin position="157"/>
        <end position="175"/>
    </location>
</feature>
<dbReference type="InterPro" id="IPR051948">
    <property type="entry name" value="Hsp70_co-chaperone_J-domain"/>
</dbReference>
<dbReference type="SMART" id="SM00271">
    <property type="entry name" value="DnaJ"/>
    <property type="match status" value="1"/>
</dbReference>
<evidence type="ECO:0000313" key="6">
    <source>
        <dbReference type="Proteomes" id="UP000305067"/>
    </source>
</evidence>
<evidence type="ECO:0000256" key="2">
    <source>
        <dbReference type="SAM" id="MobiDB-lite"/>
    </source>
</evidence>
<accession>A0A5C3R2I0</accession>
<dbReference type="PRINTS" id="PR00625">
    <property type="entry name" value="JDOMAIN"/>
</dbReference>
<dbReference type="GO" id="GO:0005783">
    <property type="term" value="C:endoplasmic reticulum"/>
    <property type="evidence" value="ECO:0007669"/>
    <property type="project" value="TreeGrafter"/>
</dbReference>
<keyword evidence="6" id="KW-1185">Reference proteome</keyword>
<gene>
    <name evidence="5" type="ORF">BDV98DRAFT_557752</name>
</gene>
<keyword evidence="3" id="KW-0472">Membrane</keyword>
<dbReference type="Gene3D" id="1.10.287.110">
    <property type="entry name" value="DnaJ domain"/>
    <property type="match status" value="1"/>
</dbReference>
<dbReference type="PANTHER" id="PTHR44360:SF1">
    <property type="entry name" value="DNAJ HOMOLOG SUBFAMILY B MEMBER 9"/>
    <property type="match status" value="1"/>
</dbReference>
<feature type="domain" description="J" evidence="4">
    <location>
        <begin position="68"/>
        <end position="133"/>
    </location>
</feature>